<feature type="coiled-coil region" evidence="1">
    <location>
        <begin position="166"/>
        <end position="201"/>
    </location>
</feature>
<dbReference type="AlphaFoldDB" id="A0A7S1HYS5"/>
<dbReference type="EMBL" id="HBGA01017240">
    <property type="protein sequence ID" value="CAD8995617.1"/>
    <property type="molecule type" value="Transcribed_RNA"/>
</dbReference>
<name>A0A7S1HYS5_9EUGL</name>
<reference evidence="2" key="1">
    <citation type="submission" date="2021-01" db="EMBL/GenBank/DDBJ databases">
        <authorList>
            <person name="Corre E."/>
            <person name="Pelletier E."/>
            <person name="Niang G."/>
            <person name="Scheremetjew M."/>
            <person name="Finn R."/>
            <person name="Kale V."/>
            <person name="Holt S."/>
            <person name="Cochrane G."/>
            <person name="Meng A."/>
            <person name="Brown T."/>
            <person name="Cohen L."/>
        </authorList>
    </citation>
    <scope>NUCLEOTIDE SEQUENCE</scope>
    <source>
        <strain evidence="2">NIES-381</strain>
    </source>
</reference>
<feature type="coiled-coil region" evidence="1">
    <location>
        <begin position="32"/>
        <end position="101"/>
    </location>
</feature>
<proteinExistence type="predicted"/>
<keyword evidence="1" id="KW-0175">Coiled coil</keyword>
<accession>A0A7S1HYS5</accession>
<feature type="coiled-coil region" evidence="1">
    <location>
        <begin position="246"/>
        <end position="273"/>
    </location>
</feature>
<gene>
    <name evidence="2" type="ORF">EGYM00392_LOCUS6673</name>
</gene>
<sequence>MPSSFMSAKRALSRGKLYRSDSPADSYKIADDTAARSRLSEAQARKKELQQEFHELQARIQYMEKVEARTAARTQASERLLQAFENKRQAQEDRKRDLALADELATMESELQKQAHSQEKQRRGLVRQQLEGMLMGRRKDVQQFKEKSQDLQTWRQHFNQEHLSYHQQTVHQIREARKQRKEREEKNTEMLAKTVRQERQERRAIIDAARERGLQEKIQRAKEVKDGKRGADAVNQMQTTVKASVNADIAAKLDKEEREIRRYLQETERIREEQARTRSAADSKRLKLRSLVTDFGVADPIQNRFRPLN</sequence>
<evidence type="ECO:0000256" key="1">
    <source>
        <dbReference type="SAM" id="Coils"/>
    </source>
</evidence>
<organism evidence="2">
    <name type="scientific">Eutreptiella gymnastica</name>
    <dbReference type="NCBI Taxonomy" id="73025"/>
    <lineage>
        <taxon>Eukaryota</taxon>
        <taxon>Discoba</taxon>
        <taxon>Euglenozoa</taxon>
        <taxon>Euglenida</taxon>
        <taxon>Spirocuta</taxon>
        <taxon>Euglenophyceae</taxon>
        <taxon>Eutreptiales</taxon>
        <taxon>Eutreptiaceae</taxon>
        <taxon>Eutreptiella</taxon>
    </lineage>
</organism>
<evidence type="ECO:0000313" key="2">
    <source>
        <dbReference type="EMBL" id="CAD8995617.1"/>
    </source>
</evidence>
<protein>
    <submittedName>
        <fullName evidence="2">Uncharacterized protein</fullName>
    </submittedName>
</protein>